<comment type="subcellular location">
    <subcellularLocation>
        <location evidence="1">Cytoplasm</location>
        <location evidence="1">Cytoskeleton</location>
        <location evidence="1">Cilium axoneme</location>
    </subcellularLocation>
</comment>
<reference evidence="6 7" key="1">
    <citation type="submission" date="2024-03" db="EMBL/GenBank/DDBJ databases">
        <title>Complete genome sequence of the green alga Chloropicon roscoffensis RCC1871.</title>
        <authorList>
            <person name="Lemieux C."/>
            <person name="Pombert J.-F."/>
            <person name="Otis C."/>
            <person name="Turmel M."/>
        </authorList>
    </citation>
    <scope>NUCLEOTIDE SEQUENCE [LARGE SCALE GENOMIC DNA]</scope>
    <source>
        <strain evidence="6 7">RCC1871</strain>
    </source>
</reference>
<dbReference type="GO" id="GO:0005930">
    <property type="term" value="C:axoneme"/>
    <property type="evidence" value="ECO:0007669"/>
    <property type="project" value="UniProtKB-SubCell"/>
</dbReference>
<sequence>MTTQVEGNGVEGMINRKLSRRLYWSQLRYCQLQGQSPYSSRPVSAPSRIALNTYAGAEPVQFYQEVRRRARNFISKEEVGYIRKAQSTFRNRRDVEVKTFKRPLEALSFLENKGTSGTSIKQLIEKIARRRARSQIAFEIEKKKLEFLDPKEILAIINKDYRNELASNLVRGYTQGYSYEDTGLDKMVETPSTAWSESTPAPTAKKVEIKEYSRQESSTKSKKKQEGPVVSPSRRCLWLDGIRGRDVVSARRGNMGGQYWDDSSENVQPLDIQGKYLKICSELGTRPLSMVLPQLNGESIEIRYASLTEREARAMAALLKCHQKFKSFTLSKSRVKTESISILIQSLKSYNLDSLTMSGNKLSHNLCQNFQKFSKFVTNLSNLDLSNNHLQDRGISVLVSNFKEHNSLRTLNLSNVQMSLSGAKQIGVLLAHCPRLEELDLSMNSITEKGAAFVAAGLHESHTVRVVRLAKTGISAKGVVALASCWIDKNEDLCLDLSGCNFQSVACLYLAALVSAVGGMPCKIKLVLNGTIFSGVGGECLLREASASENATLLADKSRMLTLEKTSKFEIDLSDRAGKVAAKVLLNHDRENEEAGRKTSTIQKVVSEKLADWGLQDKPEVSNKDILVKCMESLSGDHRDVVKLEVGVNGRLEDKIRLGLGA</sequence>
<evidence type="ECO:0000256" key="2">
    <source>
        <dbReference type="ARBA" id="ARBA00022468"/>
    </source>
</evidence>
<evidence type="ECO:0000256" key="1">
    <source>
        <dbReference type="ARBA" id="ARBA00004430"/>
    </source>
</evidence>
<dbReference type="InterPro" id="IPR001611">
    <property type="entry name" value="Leu-rich_rpt"/>
</dbReference>
<dbReference type="InterPro" id="IPR032675">
    <property type="entry name" value="LRR_dom_sf"/>
</dbReference>
<evidence type="ECO:0000256" key="3">
    <source>
        <dbReference type="ARBA" id="ARBA00022614"/>
    </source>
</evidence>
<evidence type="ECO:0000256" key="5">
    <source>
        <dbReference type="SAM" id="MobiDB-lite"/>
    </source>
</evidence>
<keyword evidence="3" id="KW-0433">Leucine-rich repeat</keyword>
<keyword evidence="4" id="KW-0677">Repeat</keyword>
<dbReference type="Pfam" id="PF13516">
    <property type="entry name" value="LRR_6"/>
    <property type="match status" value="2"/>
</dbReference>
<feature type="region of interest" description="Disordered" evidence="5">
    <location>
        <begin position="190"/>
        <end position="229"/>
    </location>
</feature>
<dbReference type="EMBL" id="CP151501">
    <property type="protein sequence ID" value="WZN58830.1"/>
    <property type="molecule type" value="Genomic_DNA"/>
</dbReference>
<dbReference type="GO" id="GO:0048471">
    <property type="term" value="C:perinuclear region of cytoplasm"/>
    <property type="evidence" value="ECO:0007669"/>
    <property type="project" value="TreeGrafter"/>
</dbReference>
<evidence type="ECO:0000313" key="7">
    <source>
        <dbReference type="Proteomes" id="UP001472866"/>
    </source>
</evidence>
<dbReference type="GO" id="GO:0005829">
    <property type="term" value="C:cytosol"/>
    <property type="evidence" value="ECO:0007669"/>
    <property type="project" value="TreeGrafter"/>
</dbReference>
<dbReference type="AlphaFoldDB" id="A0AAX4NY51"/>
<dbReference type="SMART" id="SM00368">
    <property type="entry name" value="LRR_RI"/>
    <property type="match status" value="4"/>
</dbReference>
<dbReference type="GO" id="GO:0031267">
    <property type="term" value="F:small GTPase binding"/>
    <property type="evidence" value="ECO:0007669"/>
    <property type="project" value="TreeGrafter"/>
</dbReference>
<feature type="compositionally biased region" description="Polar residues" evidence="5">
    <location>
        <begin position="190"/>
        <end position="201"/>
    </location>
</feature>
<dbReference type="GO" id="GO:0005096">
    <property type="term" value="F:GTPase activator activity"/>
    <property type="evidence" value="ECO:0007669"/>
    <property type="project" value="UniProtKB-KW"/>
</dbReference>
<feature type="compositionally biased region" description="Basic and acidic residues" evidence="5">
    <location>
        <begin position="205"/>
        <end position="219"/>
    </location>
</feature>
<keyword evidence="7" id="KW-1185">Reference proteome</keyword>
<dbReference type="GO" id="GO:0005634">
    <property type="term" value="C:nucleus"/>
    <property type="evidence" value="ECO:0007669"/>
    <property type="project" value="TreeGrafter"/>
</dbReference>
<dbReference type="PANTHER" id="PTHR24113">
    <property type="entry name" value="RAN GTPASE-ACTIVATING PROTEIN 1"/>
    <property type="match status" value="1"/>
</dbReference>
<protein>
    <submittedName>
        <fullName evidence="6">Uncharacterized protein</fullName>
    </submittedName>
</protein>
<keyword evidence="2" id="KW-0343">GTPase activation</keyword>
<accession>A0AAX4NY51</accession>
<dbReference type="SUPFAM" id="SSF52047">
    <property type="entry name" value="RNI-like"/>
    <property type="match status" value="1"/>
</dbReference>
<organism evidence="6 7">
    <name type="scientific">Chloropicon roscoffensis</name>
    <dbReference type="NCBI Taxonomy" id="1461544"/>
    <lineage>
        <taxon>Eukaryota</taxon>
        <taxon>Viridiplantae</taxon>
        <taxon>Chlorophyta</taxon>
        <taxon>Chloropicophyceae</taxon>
        <taxon>Chloropicales</taxon>
        <taxon>Chloropicaceae</taxon>
        <taxon>Chloropicon</taxon>
    </lineage>
</organism>
<evidence type="ECO:0000256" key="4">
    <source>
        <dbReference type="ARBA" id="ARBA00022737"/>
    </source>
</evidence>
<dbReference type="PANTHER" id="PTHR24113:SF12">
    <property type="entry name" value="RAN GTPASE-ACTIVATING PROTEIN 1"/>
    <property type="match status" value="1"/>
</dbReference>
<dbReference type="GO" id="GO:0006913">
    <property type="term" value="P:nucleocytoplasmic transport"/>
    <property type="evidence" value="ECO:0007669"/>
    <property type="project" value="TreeGrafter"/>
</dbReference>
<dbReference type="Gene3D" id="3.80.10.10">
    <property type="entry name" value="Ribonuclease Inhibitor"/>
    <property type="match status" value="1"/>
</dbReference>
<gene>
    <name evidence="6" type="ORF">HKI87_01g03540</name>
</gene>
<proteinExistence type="predicted"/>
<name>A0AAX4NY51_9CHLO</name>
<evidence type="ECO:0000313" key="6">
    <source>
        <dbReference type="EMBL" id="WZN58830.1"/>
    </source>
</evidence>
<dbReference type="InterPro" id="IPR027038">
    <property type="entry name" value="RanGap"/>
</dbReference>
<dbReference type="Proteomes" id="UP001472866">
    <property type="component" value="Chromosome 01"/>
</dbReference>